<organism evidence="3 4">
    <name type="scientific">Streptomyces griseoloalbus</name>
    <dbReference type="NCBI Taxonomy" id="67303"/>
    <lineage>
        <taxon>Bacteria</taxon>
        <taxon>Bacillati</taxon>
        <taxon>Actinomycetota</taxon>
        <taxon>Actinomycetes</taxon>
        <taxon>Kitasatosporales</taxon>
        <taxon>Streptomycetaceae</taxon>
        <taxon>Streptomyces</taxon>
    </lineage>
</organism>
<protein>
    <recommendedName>
        <fullName evidence="5">GH18 domain-containing protein</fullName>
    </recommendedName>
</protein>
<comment type="caution">
    <text evidence="3">The sequence shown here is derived from an EMBL/GenBank/DDBJ whole genome shotgun (WGS) entry which is preliminary data.</text>
</comment>
<reference evidence="3 4" key="1">
    <citation type="submission" date="2020-08" db="EMBL/GenBank/DDBJ databases">
        <title>Genomic Encyclopedia of Type Strains, Phase III (KMG-III): the genomes of soil and plant-associated and newly described type strains.</title>
        <authorList>
            <person name="Whitman W."/>
        </authorList>
    </citation>
    <scope>NUCLEOTIDE SEQUENCE [LARGE SCALE GENOMIC DNA]</scope>
    <source>
        <strain evidence="3 4">CECT 3226</strain>
    </source>
</reference>
<feature type="region of interest" description="Disordered" evidence="1">
    <location>
        <begin position="1"/>
        <end position="54"/>
    </location>
</feature>
<dbReference type="InterPro" id="IPR017853">
    <property type="entry name" value="GH"/>
</dbReference>
<dbReference type="EMBL" id="JACHJE010000024">
    <property type="protein sequence ID" value="MBB5129977.1"/>
    <property type="molecule type" value="Genomic_DNA"/>
</dbReference>
<keyword evidence="2" id="KW-0812">Transmembrane</keyword>
<dbReference type="Gene3D" id="3.20.20.80">
    <property type="entry name" value="Glycosidases"/>
    <property type="match status" value="1"/>
</dbReference>
<evidence type="ECO:0000256" key="1">
    <source>
        <dbReference type="SAM" id="MobiDB-lite"/>
    </source>
</evidence>
<dbReference type="Proteomes" id="UP000568022">
    <property type="component" value="Unassembled WGS sequence"/>
</dbReference>
<evidence type="ECO:0000313" key="4">
    <source>
        <dbReference type="Proteomes" id="UP000568022"/>
    </source>
</evidence>
<keyword evidence="2" id="KW-1133">Transmembrane helix</keyword>
<feature type="transmembrane region" description="Helical" evidence="2">
    <location>
        <begin position="68"/>
        <end position="90"/>
    </location>
</feature>
<evidence type="ECO:0000313" key="3">
    <source>
        <dbReference type="EMBL" id="MBB5129977.1"/>
    </source>
</evidence>
<dbReference type="AlphaFoldDB" id="A0A7W8FC57"/>
<proteinExistence type="predicted"/>
<accession>A0A7W8FC57</accession>
<name>A0A7W8FC57_9ACTN</name>
<sequence length="394" mass="43303">MERTQSQEPAGTRGQVGEQGPVAAGGRVGEQAPVAAGGHVGPREPAEGTAPPEAKRGLPWARRLRRTALGLVLALLVPLLTAETALWINYTGDPVDGTRTRDRDAIWLGHAWVDGRKKDADITALARRLDGTGIRDLYVHSGPLEHDGTLPKSAYPRARWLIDSVHRELPGVRVQAWLGDILAPEHPEALHLERAESRAAILRSTREILNAGYDGVHFDLEPLHSGDGDYLKLLDALHEETGSRDVPLSVAAHQIDPLPAFHSFWGTLTGHPKWWSQEYFGQVARRVDQIALMSYDTIQPLEGTYGGYVAQQTALALEVTPPSTDLLMGLPFFRENRFGHWAHAETVPAAVRGVRLGLSRTDADRAHFGVALYVDFAATEADWKAYREGWLNEP</sequence>
<keyword evidence="4" id="KW-1185">Reference proteome</keyword>
<evidence type="ECO:0000256" key="2">
    <source>
        <dbReference type="SAM" id="Phobius"/>
    </source>
</evidence>
<keyword evidence="2" id="KW-0472">Membrane</keyword>
<evidence type="ECO:0008006" key="5">
    <source>
        <dbReference type="Google" id="ProtNLM"/>
    </source>
</evidence>
<dbReference type="SUPFAM" id="SSF51445">
    <property type="entry name" value="(Trans)glycosidases"/>
    <property type="match status" value="1"/>
</dbReference>
<gene>
    <name evidence="3" type="ORF">FHS32_006772</name>
</gene>